<gene>
    <name evidence="1" type="ORF">ACI1P1_12445</name>
</gene>
<dbReference type="EMBL" id="JBJURJ010000007">
    <property type="protein sequence ID" value="MFM9329098.1"/>
    <property type="molecule type" value="Genomic_DNA"/>
</dbReference>
<keyword evidence="2" id="KW-1185">Reference proteome</keyword>
<comment type="caution">
    <text evidence="1">The sequence shown here is derived from an EMBL/GenBank/DDBJ whole genome shotgun (WGS) entry which is preliminary data.</text>
</comment>
<protein>
    <submittedName>
        <fullName evidence="1">TetR/AcrR family transcriptional regulator</fullName>
    </submittedName>
</protein>
<proteinExistence type="predicted"/>
<sequence>MNQREKLTKLLLKQSLIRLLNEKNISQISVKELCTAAGINRSTFYLHYANAYELLDNVEREIMDNTREYLGKIELGDNITYITAFLDYIKKNHDLFALMLFKSHDQPSFAQRLTNEVLMSIDRYVHITVPESMKRYTYAYLVNGSLAIIQEWIRDEFTMSSKVLAQLIFTLANHCLIPFESK</sequence>
<evidence type="ECO:0000313" key="1">
    <source>
        <dbReference type="EMBL" id="MFM9329098.1"/>
    </source>
</evidence>
<reference evidence="1" key="1">
    <citation type="submission" date="2024-12" db="EMBL/GenBank/DDBJ databases">
        <authorList>
            <person name="Wu N."/>
        </authorList>
    </citation>
    <scope>NUCLEOTIDE SEQUENCE</scope>
    <source>
        <strain evidence="1">P15</strain>
    </source>
</reference>
<dbReference type="Proteomes" id="UP001631969">
    <property type="component" value="Unassembled WGS sequence"/>
</dbReference>
<accession>A0ACC7NWI0</accession>
<evidence type="ECO:0000313" key="2">
    <source>
        <dbReference type="Proteomes" id="UP001631969"/>
    </source>
</evidence>
<organism evidence="1 2">
    <name type="scientific">Paenibacillus mesotrionivorans</name>
    <dbReference type="NCBI Taxonomy" id="3160968"/>
    <lineage>
        <taxon>Bacteria</taxon>
        <taxon>Bacillati</taxon>
        <taxon>Bacillota</taxon>
        <taxon>Bacilli</taxon>
        <taxon>Bacillales</taxon>
        <taxon>Paenibacillaceae</taxon>
        <taxon>Paenibacillus</taxon>
    </lineage>
</organism>
<name>A0ACC7NWI0_9BACL</name>